<dbReference type="PANTHER" id="PTHR37833:SF1">
    <property type="entry name" value="SIGNAL PEPTIDE PROTEIN"/>
    <property type="match status" value="1"/>
</dbReference>
<evidence type="ECO:0000256" key="1">
    <source>
        <dbReference type="SAM" id="SignalP"/>
    </source>
</evidence>
<gene>
    <name evidence="2" type="ORF">M23134_08050</name>
</gene>
<evidence type="ECO:0000313" key="2">
    <source>
        <dbReference type="EMBL" id="EAY30228.1"/>
    </source>
</evidence>
<feature type="chain" id="PRO_5002641588" description="DUF1573 domain-containing protein" evidence="1">
    <location>
        <begin position="34"/>
        <end position="272"/>
    </location>
</feature>
<dbReference type="AlphaFoldDB" id="A1ZGV9"/>
<dbReference type="Pfam" id="PF07610">
    <property type="entry name" value="DUF1573"/>
    <property type="match status" value="2"/>
</dbReference>
<dbReference type="Gene3D" id="2.60.40.10">
    <property type="entry name" value="Immunoglobulins"/>
    <property type="match status" value="2"/>
</dbReference>
<evidence type="ECO:0008006" key="4">
    <source>
        <dbReference type="Google" id="ProtNLM"/>
    </source>
</evidence>
<feature type="signal peptide" evidence="1">
    <location>
        <begin position="1"/>
        <end position="33"/>
    </location>
</feature>
<dbReference type="InterPro" id="IPR013783">
    <property type="entry name" value="Ig-like_fold"/>
</dbReference>
<dbReference type="EMBL" id="AAWS01000007">
    <property type="protein sequence ID" value="EAY30228.1"/>
    <property type="molecule type" value="Genomic_DNA"/>
</dbReference>
<dbReference type="eggNOG" id="ENOG5031NHZ">
    <property type="taxonomic scope" value="Bacteria"/>
</dbReference>
<accession>A1ZGV9</accession>
<dbReference type="Proteomes" id="UP000004095">
    <property type="component" value="Unassembled WGS sequence"/>
</dbReference>
<protein>
    <recommendedName>
        <fullName evidence="4">DUF1573 domain-containing protein</fullName>
    </recommendedName>
</protein>
<dbReference type="PANTHER" id="PTHR37833">
    <property type="entry name" value="LIPOPROTEIN-RELATED"/>
    <property type="match status" value="1"/>
</dbReference>
<keyword evidence="1" id="KW-0732">Signal</keyword>
<organism evidence="2 3">
    <name type="scientific">Microscilla marina ATCC 23134</name>
    <dbReference type="NCBI Taxonomy" id="313606"/>
    <lineage>
        <taxon>Bacteria</taxon>
        <taxon>Pseudomonadati</taxon>
        <taxon>Bacteroidota</taxon>
        <taxon>Cytophagia</taxon>
        <taxon>Cytophagales</taxon>
        <taxon>Microscillaceae</taxon>
        <taxon>Microscilla</taxon>
    </lineage>
</organism>
<evidence type="ECO:0000313" key="3">
    <source>
        <dbReference type="Proteomes" id="UP000004095"/>
    </source>
</evidence>
<keyword evidence="3" id="KW-1185">Reference proteome</keyword>
<sequence length="272" mass="30402">MFNSTMKNFKDSFLLICLLGVASTCLSMTSVYAQGTMKFDTEKHNFGELAEGVMVSYEFEFVNTGNKPIKISKVTASCGCTTPYWSKEAIQPGKKGKIKATYNTTGRPGNFNKSITVNSNATNKLVVLFISGKVNRKKKTYKDISNGSAKAAPKLFMRNKIKHFGMTENRLTLRQAFEIRNTGNAPLKIEKLVSECKCTVANLTQNVVPPGGRVMLELMFTPTKAEPIQESFYVYTNDTKSPRTIITLSADVYENFSRTLFRRGDTTLLLER</sequence>
<dbReference type="InterPro" id="IPR011467">
    <property type="entry name" value="DUF1573"/>
</dbReference>
<comment type="caution">
    <text evidence="2">The sequence shown here is derived from an EMBL/GenBank/DDBJ whole genome shotgun (WGS) entry which is preliminary data.</text>
</comment>
<proteinExistence type="predicted"/>
<reference evidence="2 3" key="1">
    <citation type="submission" date="2007-01" db="EMBL/GenBank/DDBJ databases">
        <authorList>
            <person name="Haygood M."/>
            <person name="Podell S."/>
            <person name="Anderson C."/>
            <person name="Hopkinson B."/>
            <person name="Roe K."/>
            <person name="Barbeau K."/>
            <person name="Gaasterland T."/>
            <person name="Ferriera S."/>
            <person name="Johnson J."/>
            <person name="Kravitz S."/>
            <person name="Beeson K."/>
            <person name="Sutton G."/>
            <person name="Rogers Y.-H."/>
            <person name="Friedman R."/>
            <person name="Frazier M."/>
            <person name="Venter J.C."/>
        </authorList>
    </citation>
    <scope>NUCLEOTIDE SEQUENCE [LARGE SCALE GENOMIC DNA]</scope>
    <source>
        <strain evidence="2 3">ATCC 23134</strain>
    </source>
</reference>
<name>A1ZGV9_MICM2</name>